<feature type="domain" description="PEX14-like helix-turn-helix" evidence="3">
    <location>
        <begin position="7"/>
        <end position="72"/>
    </location>
</feature>
<accession>A0AAI9SU63</accession>
<evidence type="ECO:0000256" key="1">
    <source>
        <dbReference type="SAM" id="MobiDB-lite"/>
    </source>
</evidence>
<organism evidence="4 5">
    <name type="scientific">Candida oxycetoniae</name>
    <dbReference type="NCBI Taxonomy" id="497107"/>
    <lineage>
        <taxon>Eukaryota</taxon>
        <taxon>Fungi</taxon>
        <taxon>Dikarya</taxon>
        <taxon>Ascomycota</taxon>
        <taxon>Saccharomycotina</taxon>
        <taxon>Pichiomycetes</taxon>
        <taxon>Debaryomycetaceae</taxon>
        <taxon>Candida/Lodderomyces clade</taxon>
        <taxon>Candida</taxon>
    </lineage>
</organism>
<dbReference type="Pfam" id="PF25871">
    <property type="entry name" value="HTH_76"/>
    <property type="match status" value="1"/>
</dbReference>
<dbReference type="InterPro" id="IPR058841">
    <property type="entry name" value="HTH_76"/>
</dbReference>
<evidence type="ECO:0000313" key="4">
    <source>
        <dbReference type="EMBL" id="KAI3402728.2"/>
    </source>
</evidence>
<dbReference type="RefSeq" id="XP_049178475.1">
    <property type="nucleotide sequence ID" value="XM_049325837.1"/>
</dbReference>
<gene>
    <name evidence="4" type="ORF">KGF56_004402</name>
</gene>
<feature type="domain" description="Peroxisomal membrane protein PEX14-like KPWE" evidence="2">
    <location>
        <begin position="110"/>
        <end position="157"/>
    </location>
</feature>
<dbReference type="GeneID" id="73382017"/>
<comment type="caution">
    <text evidence="4">The sequence shown here is derived from an EMBL/GenBank/DDBJ whole genome shotgun (WGS) entry which is preliminary data.</text>
</comment>
<evidence type="ECO:0000313" key="5">
    <source>
        <dbReference type="Proteomes" id="UP001202479"/>
    </source>
</evidence>
<dbReference type="Pfam" id="PF17733">
    <property type="entry name" value="KPWE_dom"/>
    <property type="match status" value="1"/>
</dbReference>
<feature type="compositionally biased region" description="Polar residues" evidence="1">
    <location>
        <begin position="143"/>
        <end position="157"/>
    </location>
</feature>
<dbReference type="EMBL" id="JAHUZD010000141">
    <property type="protein sequence ID" value="KAI3402728.2"/>
    <property type="molecule type" value="Genomic_DNA"/>
</dbReference>
<sequence length="157" mass="18226">MANPQDHVYQEFLNYSWEDCTEYQKYLKELQQSEVAEAELSQLIDQAKSFFFCQKTGHILNLEEFEDWKLHNDDKEESKSEKDTNRLVESDTSVSTNNVETKVGDDDDPPYSSNYHNLIELIMSGKPVPGIKPIPDVVLKDQGSISHQSQRTKPWER</sequence>
<name>A0AAI9SU63_9ASCO</name>
<protein>
    <submittedName>
        <fullName evidence="4">Uncharacterized protein</fullName>
    </submittedName>
</protein>
<reference evidence="4" key="1">
    <citation type="journal article" date="2022" name="DNA Res.">
        <title>Genome analysis of five recently described species of the CUG-Ser clade uncovers Candida theae as a new hybrid lineage with pathogenic potential in the Candida parapsilosis species complex.</title>
        <authorList>
            <person name="Mixao V."/>
            <person name="Del Olmo V."/>
            <person name="Hegedusova E."/>
            <person name="Saus E."/>
            <person name="Pryszcz L."/>
            <person name="Cillingova A."/>
            <person name="Nosek J."/>
            <person name="Gabaldon T."/>
        </authorList>
    </citation>
    <scope>NUCLEOTIDE SEQUENCE</scope>
    <source>
        <strain evidence="4">CBS 10844</strain>
    </source>
</reference>
<dbReference type="PANTHER" id="PTHR36855">
    <property type="entry name" value="CHROMOSOME 10, WHOLE GENOME SHOTGUN SEQUENCE"/>
    <property type="match status" value="1"/>
</dbReference>
<dbReference type="InterPro" id="IPR040554">
    <property type="entry name" value="KPWE_PEX14_dom"/>
</dbReference>
<feature type="region of interest" description="Disordered" evidence="1">
    <location>
        <begin position="71"/>
        <end position="111"/>
    </location>
</feature>
<evidence type="ECO:0000259" key="3">
    <source>
        <dbReference type="Pfam" id="PF25871"/>
    </source>
</evidence>
<feature type="region of interest" description="Disordered" evidence="1">
    <location>
        <begin position="132"/>
        <end position="157"/>
    </location>
</feature>
<dbReference type="PANTHER" id="PTHR36855:SF1">
    <property type="entry name" value="PEROXISOME MEMBRANE ANCHOR PROTEIN PEX14P N-TERMINAL DOMAIN-CONTAINING PROTEIN"/>
    <property type="match status" value="1"/>
</dbReference>
<feature type="compositionally biased region" description="Polar residues" evidence="1">
    <location>
        <begin position="90"/>
        <end position="100"/>
    </location>
</feature>
<dbReference type="AlphaFoldDB" id="A0AAI9SU63"/>
<proteinExistence type="predicted"/>
<feature type="compositionally biased region" description="Basic and acidic residues" evidence="1">
    <location>
        <begin position="71"/>
        <end position="89"/>
    </location>
</feature>
<keyword evidence="5" id="KW-1185">Reference proteome</keyword>
<evidence type="ECO:0000259" key="2">
    <source>
        <dbReference type="Pfam" id="PF17733"/>
    </source>
</evidence>
<dbReference type="Proteomes" id="UP001202479">
    <property type="component" value="Unassembled WGS sequence"/>
</dbReference>